<reference evidence="2 3" key="1">
    <citation type="submission" date="2016-10" db="EMBL/GenBank/DDBJ databases">
        <authorList>
            <person name="Varghese N."/>
            <person name="Submissions S."/>
        </authorList>
    </citation>
    <scope>NUCLEOTIDE SEQUENCE [LARGE SCALE GENOMIC DNA]</scope>
    <source>
        <strain evidence="2 3">DSM 9169</strain>
    </source>
</reference>
<accession>A0ABY0V764</accession>
<proteinExistence type="predicted"/>
<dbReference type="Proteomes" id="UP000198976">
    <property type="component" value="Chromosome I"/>
</dbReference>
<feature type="transmembrane region" description="Helical" evidence="1">
    <location>
        <begin position="86"/>
        <end position="104"/>
    </location>
</feature>
<keyword evidence="1" id="KW-1133">Transmembrane helix</keyword>
<protein>
    <recommendedName>
        <fullName evidence="4">Integral membrane protein</fullName>
    </recommendedName>
</protein>
<keyword evidence="3" id="KW-1185">Reference proteome</keyword>
<dbReference type="RefSeq" id="WP_070726632.1">
    <property type="nucleotide sequence ID" value="NZ_LT629792.1"/>
</dbReference>
<evidence type="ECO:0000256" key="1">
    <source>
        <dbReference type="SAM" id="Phobius"/>
    </source>
</evidence>
<keyword evidence="1" id="KW-0812">Transmembrane</keyword>
<gene>
    <name evidence="2" type="ORF">SAMN04489714_1006</name>
</gene>
<evidence type="ECO:0000313" key="2">
    <source>
        <dbReference type="EMBL" id="SDT93164.1"/>
    </source>
</evidence>
<organism evidence="2 3">
    <name type="scientific">Schaalia radingae</name>
    <dbReference type="NCBI Taxonomy" id="131110"/>
    <lineage>
        <taxon>Bacteria</taxon>
        <taxon>Bacillati</taxon>
        <taxon>Actinomycetota</taxon>
        <taxon>Actinomycetes</taxon>
        <taxon>Actinomycetales</taxon>
        <taxon>Actinomycetaceae</taxon>
        <taxon>Schaalia</taxon>
    </lineage>
</organism>
<feature type="transmembrane region" description="Helical" evidence="1">
    <location>
        <begin position="124"/>
        <end position="140"/>
    </location>
</feature>
<sequence length="161" mass="17903">MGVTPAPQPAESVADDRGPSWGLGRLVPAAYWLFGAWTTVVSIRSLTSRGEEPLGPYVLALVASLLYLVAAAALTHNGRRMRMVGWASVITQTVGPLIVGLSFWGINEPTSERSPWSRFGAEYYYLPLLLAVVGLVWLWWSNPRRIVELAEQIERQPRRRS</sequence>
<feature type="transmembrane region" description="Helical" evidence="1">
    <location>
        <begin position="54"/>
        <end position="74"/>
    </location>
</feature>
<evidence type="ECO:0000313" key="3">
    <source>
        <dbReference type="Proteomes" id="UP000198976"/>
    </source>
</evidence>
<keyword evidence="1" id="KW-0472">Membrane</keyword>
<evidence type="ECO:0008006" key="4">
    <source>
        <dbReference type="Google" id="ProtNLM"/>
    </source>
</evidence>
<name>A0ABY0V764_9ACTO</name>
<dbReference type="EMBL" id="LT629792">
    <property type="protein sequence ID" value="SDT93164.1"/>
    <property type="molecule type" value="Genomic_DNA"/>
</dbReference>